<dbReference type="InterPro" id="IPR023351">
    <property type="entry name" value="YppE-like_sf"/>
</dbReference>
<evidence type="ECO:0008006" key="3">
    <source>
        <dbReference type="Google" id="ProtNLM"/>
    </source>
</evidence>
<sequence>MKEISTDRLAELTDQLKEISQKAYAQFYIQYKKADYKPDFQNEVKPFANRTDQILAEWSPLANKWVALNQPRYLHLQQIKDTCDNLTLISVTAFQKTTRQRRFIETIQAIDYVLDTLLSELADSFDTVNQGNLIAHPNK</sequence>
<gene>
    <name evidence="1" type="ORF">JOC27_001439</name>
</gene>
<comment type="caution">
    <text evidence="1">The sequence shown here is derived from an EMBL/GenBank/DDBJ whole genome shotgun (WGS) entry which is preliminary data.</text>
</comment>
<protein>
    <recommendedName>
        <fullName evidence="3">DUF1798 family protein</fullName>
    </recommendedName>
</protein>
<dbReference type="SUPFAM" id="SSF140415">
    <property type="entry name" value="YppE-like"/>
    <property type="match status" value="1"/>
</dbReference>
<name>A0ABS2Q8B4_9BACL</name>
<dbReference type="RefSeq" id="WP_205006398.1">
    <property type="nucleotide sequence ID" value="NZ_CBCRXA010000010.1"/>
</dbReference>
<organism evidence="1 2">
    <name type="scientific">Sporolactobacillus spathodeae</name>
    <dbReference type="NCBI Taxonomy" id="1465502"/>
    <lineage>
        <taxon>Bacteria</taxon>
        <taxon>Bacillati</taxon>
        <taxon>Bacillota</taxon>
        <taxon>Bacilli</taxon>
        <taxon>Bacillales</taxon>
        <taxon>Sporolactobacillaceae</taxon>
        <taxon>Sporolactobacillus</taxon>
    </lineage>
</organism>
<evidence type="ECO:0000313" key="2">
    <source>
        <dbReference type="Proteomes" id="UP000823201"/>
    </source>
</evidence>
<evidence type="ECO:0000313" key="1">
    <source>
        <dbReference type="EMBL" id="MBM7657988.1"/>
    </source>
</evidence>
<reference evidence="1 2" key="1">
    <citation type="submission" date="2021-01" db="EMBL/GenBank/DDBJ databases">
        <title>Genomic Encyclopedia of Type Strains, Phase IV (KMG-IV): sequencing the most valuable type-strain genomes for metagenomic binning, comparative biology and taxonomic classification.</title>
        <authorList>
            <person name="Goeker M."/>
        </authorList>
    </citation>
    <scope>NUCLEOTIDE SEQUENCE [LARGE SCALE GENOMIC DNA]</scope>
    <source>
        <strain evidence="1 2">DSM 100968</strain>
    </source>
</reference>
<dbReference type="Gene3D" id="1.20.120.440">
    <property type="entry name" value="YppE-like"/>
    <property type="match status" value="1"/>
</dbReference>
<dbReference type="Pfam" id="PF08807">
    <property type="entry name" value="DUF1798"/>
    <property type="match status" value="1"/>
</dbReference>
<dbReference type="Proteomes" id="UP000823201">
    <property type="component" value="Unassembled WGS sequence"/>
</dbReference>
<accession>A0ABS2Q8B4</accession>
<dbReference type="InterPro" id="IPR014913">
    <property type="entry name" value="YppE-like"/>
</dbReference>
<keyword evidence="2" id="KW-1185">Reference proteome</keyword>
<dbReference type="EMBL" id="JAFBEV010000010">
    <property type="protein sequence ID" value="MBM7657988.1"/>
    <property type="molecule type" value="Genomic_DNA"/>
</dbReference>
<proteinExistence type="predicted"/>